<sequence length="99" mass="10912">MLFVRHCPPLATRLLYLVCIWCLGSYGAIPIQQLLWFKSNNYGDLRRRSIGWPPLVSTKCSTSAATTPPGPEHCIAIRDSAAQLGIECVQTNMGHRKGG</sequence>
<dbReference type="EMBL" id="GGFL01010269">
    <property type="protein sequence ID" value="MBW74447.1"/>
    <property type="molecule type" value="Transcribed_RNA"/>
</dbReference>
<evidence type="ECO:0000313" key="2">
    <source>
        <dbReference type="EMBL" id="MBW74447.1"/>
    </source>
</evidence>
<proteinExistence type="predicted"/>
<keyword evidence="1" id="KW-0812">Transmembrane</keyword>
<accession>A0A2M4DA81</accession>
<keyword evidence="1" id="KW-1133">Transmembrane helix</keyword>
<feature type="transmembrane region" description="Helical" evidence="1">
    <location>
        <begin position="14"/>
        <end position="37"/>
    </location>
</feature>
<protein>
    <submittedName>
        <fullName evidence="2">Uncharacterized protein</fullName>
    </submittedName>
</protein>
<organism evidence="2">
    <name type="scientific">Anopheles darlingi</name>
    <name type="common">Mosquito</name>
    <dbReference type="NCBI Taxonomy" id="43151"/>
    <lineage>
        <taxon>Eukaryota</taxon>
        <taxon>Metazoa</taxon>
        <taxon>Ecdysozoa</taxon>
        <taxon>Arthropoda</taxon>
        <taxon>Hexapoda</taxon>
        <taxon>Insecta</taxon>
        <taxon>Pterygota</taxon>
        <taxon>Neoptera</taxon>
        <taxon>Endopterygota</taxon>
        <taxon>Diptera</taxon>
        <taxon>Nematocera</taxon>
        <taxon>Culicoidea</taxon>
        <taxon>Culicidae</taxon>
        <taxon>Anophelinae</taxon>
        <taxon>Anopheles</taxon>
    </lineage>
</organism>
<keyword evidence="1" id="KW-0472">Membrane</keyword>
<dbReference type="AlphaFoldDB" id="A0A2M4DA81"/>
<reference evidence="2" key="1">
    <citation type="submission" date="2018-01" db="EMBL/GenBank/DDBJ databases">
        <title>An insight into the sialome of Amazonian anophelines.</title>
        <authorList>
            <person name="Ribeiro J.M."/>
            <person name="Scarpassa V."/>
            <person name="Calvo E."/>
        </authorList>
    </citation>
    <scope>NUCLEOTIDE SEQUENCE</scope>
</reference>
<evidence type="ECO:0000256" key="1">
    <source>
        <dbReference type="SAM" id="Phobius"/>
    </source>
</evidence>
<name>A0A2M4DA81_ANODA</name>